<keyword evidence="5" id="KW-0804">Transcription</keyword>
<evidence type="ECO:0000256" key="3">
    <source>
        <dbReference type="ARBA" id="ARBA00022737"/>
    </source>
</evidence>
<dbReference type="Pfam" id="PF08567">
    <property type="entry name" value="PH_TFIIH"/>
    <property type="match status" value="1"/>
</dbReference>
<dbReference type="PROSITE" id="PS50858">
    <property type="entry name" value="BSD"/>
    <property type="match status" value="1"/>
</dbReference>
<comment type="subcellular location">
    <subcellularLocation>
        <location evidence="1">Nucleus</location>
    </subcellularLocation>
</comment>
<dbReference type="Proteomes" id="UP001212997">
    <property type="component" value="Unassembled WGS sequence"/>
</dbReference>
<evidence type="ECO:0000313" key="9">
    <source>
        <dbReference type="EMBL" id="KAJ3475405.1"/>
    </source>
</evidence>
<evidence type="ECO:0000256" key="5">
    <source>
        <dbReference type="ARBA" id="ARBA00023163"/>
    </source>
</evidence>
<evidence type="ECO:0000256" key="7">
    <source>
        <dbReference type="SAM" id="MobiDB-lite"/>
    </source>
</evidence>
<dbReference type="InterPro" id="IPR035925">
    <property type="entry name" value="BSD_dom_sf"/>
</dbReference>
<comment type="similarity">
    <text evidence="2">Belongs to the TFB1 family.</text>
</comment>
<organism evidence="9 10">
    <name type="scientific">Meripilus lineatus</name>
    <dbReference type="NCBI Taxonomy" id="2056292"/>
    <lineage>
        <taxon>Eukaryota</taxon>
        <taxon>Fungi</taxon>
        <taxon>Dikarya</taxon>
        <taxon>Basidiomycota</taxon>
        <taxon>Agaricomycotina</taxon>
        <taxon>Agaricomycetes</taxon>
        <taxon>Polyporales</taxon>
        <taxon>Meripilaceae</taxon>
        <taxon>Meripilus</taxon>
    </lineage>
</organism>
<dbReference type="AlphaFoldDB" id="A0AAD5UTH4"/>
<evidence type="ECO:0000256" key="2">
    <source>
        <dbReference type="ARBA" id="ARBA00009448"/>
    </source>
</evidence>
<feature type="region of interest" description="Disordered" evidence="7">
    <location>
        <begin position="71"/>
        <end position="132"/>
    </location>
</feature>
<dbReference type="SUPFAM" id="SSF140383">
    <property type="entry name" value="BSD domain-like"/>
    <property type="match status" value="2"/>
</dbReference>
<gene>
    <name evidence="9" type="ORF">NLI96_g11858</name>
</gene>
<protein>
    <recommendedName>
        <fullName evidence="8">BSD domain-containing protein</fullName>
    </recommendedName>
</protein>
<dbReference type="GO" id="GO:0006351">
    <property type="term" value="P:DNA-templated transcription"/>
    <property type="evidence" value="ECO:0007669"/>
    <property type="project" value="InterPro"/>
</dbReference>
<proteinExistence type="inferred from homology"/>
<evidence type="ECO:0000313" key="10">
    <source>
        <dbReference type="Proteomes" id="UP001212997"/>
    </source>
</evidence>
<keyword evidence="4" id="KW-0805">Transcription regulation</keyword>
<feature type="domain" description="BSD" evidence="8">
    <location>
        <begin position="190"/>
        <end position="248"/>
    </location>
</feature>
<dbReference type="EMBL" id="JANAWD010000862">
    <property type="protein sequence ID" value="KAJ3475405.1"/>
    <property type="molecule type" value="Genomic_DNA"/>
</dbReference>
<dbReference type="InterPro" id="IPR005607">
    <property type="entry name" value="BSD_dom"/>
</dbReference>
<keyword evidence="3" id="KW-0677">Repeat</keyword>
<feature type="compositionally biased region" description="Low complexity" evidence="7">
    <location>
        <begin position="83"/>
        <end position="93"/>
    </location>
</feature>
<dbReference type="GO" id="GO:0000439">
    <property type="term" value="C:transcription factor TFIIH core complex"/>
    <property type="evidence" value="ECO:0007669"/>
    <property type="project" value="InterPro"/>
</dbReference>
<comment type="caution">
    <text evidence="9">The sequence shown here is derived from an EMBL/GenBank/DDBJ whole genome shotgun (WGS) entry which is preliminary data.</text>
</comment>
<reference evidence="9" key="1">
    <citation type="submission" date="2022-07" db="EMBL/GenBank/DDBJ databases">
        <title>Genome Sequence of Physisporinus lineatus.</title>
        <authorList>
            <person name="Buettner E."/>
        </authorList>
    </citation>
    <scope>NUCLEOTIDE SEQUENCE</scope>
    <source>
        <strain evidence="9">VT162</strain>
    </source>
</reference>
<dbReference type="PANTHER" id="PTHR12856">
    <property type="entry name" value="TRANSCRIPTION INITIATION FACTOR IIH-RELATED"/>
    <property type="match status" value="1"/>
</dbReference>
<name>A0AAD5UTH4_9APHY</name>
<evidence type="ECO:0000256" key="6">
    <source>
        <dbReference type="ARBA" id="ARBA00023242"/>
    </source>
</evidence>
<dbReference type="InterPro" id="IPR027079">
    <property type="entry name" value="Tfb1/GTF2H1"/>
</dbReference>
<evidence type="ECO:0000256" key="4">
    <source>
        <dbReference type="ARBA" id="ARBA00023015"/>
    </source>
</evidence>
<dbReference type="Gene3D" id="6.10.140.1200">
    <property type="match status" value="1"/>
</dbReference>
<keyword evidence="10" id="KW-1185">Reference proteome</keyword>
<evidence type="ECO:0000259" key="8">
    <source>
        <dbReference type="PROSITE" id="PS50858"/>
    </source>
</evidence>
<dbReference type="InterPro" id="IPR013876">
    <property type="entry name" value="TFIIH_BTF_p62_N"/>
</dbReference>
<dbReference type="Gene3D" id="2.30.29.30">
    <property type="entry name" value="Pleckstrin-homology domain (PH domain)/Phosphotyrosine-binding domain (PTB)"/>
    <property type="match status" value="1"/>
</dbReference>
<dbReference type="GO" id="GO:0006289">
    <property type="term" value="P:nucleotide-excision repair"/>
    <property type="evidence" value="ECO:0007669"/>
    <property type="project" value="InterPro"/>
</dbReference>
<dbReference type="CDD" id="cd13229">
    <property type="entry name" value="PH_TFIIH"/>
    <property type="match status" value="1"/>
</dbReference>
<accession>A0AAD5UTH4</accession>
<feature type="compositionally biased region" description="Polar residues" evidence="7">
    <location>
        <begin position="110"/>
        <end position="127"/>
    </location>
</feature>
<evidence type="ECO:0000256" key="1">
    <source>
        <dbReference type="ARBA" id="ARBA00004123"/>
    </source>
</evidence>
<dbReference type="Gene3D" id="1.10.3970.10">
    <property type="entry name" value="BSD domain"/>
    <property type="match status" value="1"/>
</dbReference>
<dbReference type="Pfam" id="PF03909">
    <property type="entry name" value="BSD"/>
    <property type="match status" value="1"/>
</dbReference>
<dbReference type="InterPro" id="IPR011993">
    <property type="entry name" value="PH-like_dom_sf"/>
</dbReference>
<dbReference type="SMART" id="SM00751">
    <property type="entry name" value="BSD"/>
    <property type="match status" value="2"/>
</dbReference>
<keyword evidence="6" id="KW-0539">Nucleus</keyword>
<sequence length="584" mass="65346">MDAGREERPHNIDFILQALFCSKEGAAQVRLKIGLVNDDAGHNFTFTSPQAVALVEREKFKQELTNIISRNRSVAPTPAPLRPSVTPGTSVPPSNAPTPRIQQLARPSMSRAQSVASDSRRSGTPSDPTGDYRLRKRVLLSNAELAGLHKELVIGGQITEAEFWEGREHLIAAQAASENQRKGKSGQLVDPRPTTVDGETKIVVTPQLVHDIFEEYPIVEKAYNDNVPKKLSEGEFWKRYFQSKLFNAHRASIRSSAAQHVVKDDPIFDKYLEKDDDELEPRRIRDEGVDLFIDLGATHVDHGETGNLKDVTMQAGKQKAVLPLIRKFNEHSGRLLNTTLGEPSSKRRKLNSAEDERYAQIDIEDLRDNETSTSILLNMQDRERYFEGRSAEVGPAAPKVDIRAAIREAKVSLHDWQGNLVRLKMEKKAADSAVLAMTQNVAARLDVRMRTSELPNSRVYASRLSHLFAIADDIPENIFRQMTTCQTAANEFLRQFWLSIYPPPHEAQLSSVTTPAQKAAKATKMIGYLERTHERVEAIVRSAQMEGVDSSRIQVAMKPILDSVDKALAFWKARSSNPNPRGAR</sequence>